<dbReference type="Proteomes" id="UP000183461">
    <property type="component" value="Unassembled WGS sequence"/>
</dbReference>
<dbReference type="EMBL" id="FPIP01000001">
    <property type="protein sequence ID" value="SFW13932.1"/>
    <property type="molecule type" value="Genomic_DNA"/>
</dbReference>
<feature type="transmembrane region" description="Helical" evidence="1">
    <location>
        <begin position="176"/>
        <end position="201"/>
    </location>
</feature>
<proteinExistence type="predicted"/>
<gene>
    <name evidence="2" type="ORF">SAMN02910280_0724</name>
</gene>
<dbReference type="InterPro" id="IPR025699">
    <property type="entry name" value="ABC2_memb-like"/>
</dbReference>
<keyword evidence="1" id="KW-0812">Transmembrane</keyword>
<evidence type="ECO:0000256" key="1">
    <source>
        <dbReference type="SAM" id="Phobius"/>
    </source>
</evidence>
<accession>A0A1K1LST0</accession>
<feature type="transmembrane region" description="Helical" evidence="1">
    <location>
        <begin position="21"/>
        <end position="46"/>
    </location>
</feature>
<feature type="transmembrane region" description="Helical" evidence="1">
    <location>
        <begin position="81"/>
        <end position="102"/>
    </location>
</feature>
<reference evidence="2 3" key="1">
    <citation type="submission" date="2016-11" db="EMBL/GenBank/DDBJ databases">
        <authorList>
            <person name="Jaros S."/>
            <person name="Januszkiewicz K."/>
            <person name="Wedrychowicz H."/>
        </authorList>
    </citation>
    <scope>NUCLEOTIDE SEQUENCE [LARGE SCALE GENOMIC DNA]</scope>
    <source>
        <strain evidence="2 3">YL228</strain>
    </source>
</reference>
<dbReference type="RefSeq" id="WP_072299115.1">
    <property type="nucleotide sequence ID" value="NZ_FPIP01000001.1"/>
</dbReference>
<dbReference type="AlphaFoldDB" id="A0A1K1LST0"/>
<feature type="transmembrane region" description="Helical" evidence="1">
    <location>
        <begin position="145"/>
        <end position="164"/>
    </location>
</feature>
<dbReference type="Pfam" id="PF13346">
    <property type="entry name" value="ABC2_membrane_5"/>
    <property type="match status" value="1"/>
</dbReference>
<evidence type="ECO:0000313" key="2">
    <source>
        <dbReference type="EMBL" id="SFW13932.1"/>
    </source>
</evidence>
<feature type="transmembrane region" description="Helical" evidence="1">
    <location>
        <begin position="114"/>
        <end position="133"/>
    </location>
</feature>
<dbReference type="PANTHER" id="PTHR41309">
    <property type="entry name" value="MEMBRANE PROTEIN-RELATED"/>
    <property type="match status" value="1"/>
</dbReference>
<keyword evidence="1" id="KW-0472">Membrane</keyword>
<keyword evidence="1" id="KW-1133">Transmembrane helix</keyword>
<evidence type="ECO:0000313" key="3">
    <source>
        <dbReference type="Proteomes" id="UP000183461"/>
    </source>
</evidence>
<sequence>MKGLLIKEMITNFKNNKFSLIIVPVFAIVGLINKQSTFLMLIPMLLSMLPLGQMSYDEMSHWDKYIYCMPVSKKTIVSSRYISVAIMSVISAVIIAVMMLAVNFNSPAVFKEMLSMSVIALLLGALVPCVSLPINYPFGTTKGRIVYLVIIGLICGILPPIILSDSSKITEKTAKLFSNTGLFCTAAIGVLAVMLLISWFISVKIYEAKEA</sequence>
<protein>
    <submittedName>
        <fullName evidence="2">ABC-2 family transporter protein</fullName>
    </submittedName>
</protein>
<name>A0A1K1LST0_RUMFL</name>
<dbReference type="PANTHER" id="PTHR41309:SF2">
    <property type="entry name" value="MEMBRANE PROTEIN"/>
    <property type="match status" value="1"/>
</dbReference>
<organism evidence="2 3">
    <name type="scientific">Ruminococcus flavefaciens</name>
    <dbReference type="NCBI Taxonomy" id="1265"/>
    <lineage>
        <taxon>Bacteria</taxon>
        <taxon>Bacillati</taxon>
        <taxon>Bacillota</taxon>
        <taxon>Clostridia</taxon>
        <taxon>Eubacteriales</taxon>
        <taxon>Oscillospiraceae</taxon>
        <taxon>Ruminococcus</taxon>
    </lineage>
</organism>